<accession>A0A512AEX2</accession>
<keyword evidence="14" id="KW-0732">Signal</keyword>
<feature type="compositionally biased region" description="Low complexity" evidence="13">
    <location>
        <begin position="696"/>
        <end position="707"/>
    </location>
</feature>
<reference evidence="17 18" key="1">
    <citation type="submission" date="2019-07" db="EMBL/GenBank/DDBJ databases">
        <title>Whole genome shotgun sequence of Novosphingobium sediminis NBRC 106119.</title>
        <authorList>
            <person name="Hosoyama A."/>
            <person name="Uohara A."/>
            <person name="Ohji S."/>
            <person name="Ichikawa N."/>
        </authorList>
    </citation>
    <scope>NUCLEOTIDE SEQUENCE [LARGE SCALE GENOMIC DNA]</scope>
    <source>
        <strain evidence="17 18">NBRC 106119</strain>
    </source>
</reference>
<feature type="domain" description="TonB-dependent receptor-like beta-barrel" evidence="15">
    <location>
        <begin position="290"/>
        <end position="797"/>
    </location>
</feature>
<keyword evidence="4" id="KW-0410">Iron transport</keyword>
<dbReference type="InterPro" id="IPR036942">
    <property type="entry name" value="Beta-barrel_TonB_sf"/>
</dbReference>
<evidence type="ECO:0000256" key="8">
    <source>
        <dbReference type="ARBA" id="ARBA00023077"/>
    </source>
</evidence>
<dbReference type="Pfam" id="PF07715">
    <property type="entry name" value="Plug"/>
    <property type="match status" value="1"/>
</dbReference>
<comment type="caution">
    <text evidence="17">The sequence shown here is derived from an EMBL/GenBank/DDBJ whole genome shotgun (WGS) entry which is preliminary data.</text>
</comment>
<evidence type="ECO:0000259" key="15">
    <source>
        <dbReference type="Pfam" id="PF00593"/>
    </source>
</evidence>
<dbReference type="EMBL" id="BJYR01000001">
    <property type="protein sequence ID" value="GEN98226.1"/>
    <property type="molecule type" value="Genomic_DNA"/>
</dbReference>
<proteinExistence type="inferred from homology"/>
<protein>
    <submittedName>
        <fullName evidence="17">TonB-dependent receptor</fullName>
    </submittedName>
</protein>
<evidence type="ECO:0000256" key="13">
    <source>
        <dbReference type="SAM" id="MobiDB-lite"/>
    </source>
</evidence>
<organism evidence="17 18">
    <name type="scientific">Novosphingobium sediminis</name>
    <dbReference type="NCBI Taxonomy" id="707214"/>
    <lineage>
        <taxon>Bacteria</taxon>
        <taxon>Pseudomonadati</taxon>
        <taxon>Pseudomonadota</taxon>
        <taxon>Alphaproteobacteria</taxon>
        <taxon>Sphingomonadales</taxon>
        <taxon>Sphingomonadaceae</taxon>
        <taxon>Novosphingobium</taxon>
    </lineage>
</organism>
<keyword evidence="18" id="KW-1185">Reference proteome</keyword>
<feature type="compositionally biased region" description="Low complexity" evidence="13">
    <location>
        <begin position="33"/>
        <end position="42"/>
    </location>
</feature>
<evidence type="ECO:0000256" key="7">
    <source>
        <dbReference type="ARBA" id="ARBA00023065"/>
    </source>
</evidence>
<dbReference type="GO" id="GO:0006826">
    <property type="term" value="P:iron ion transport"/>
    <property type="evidence" value="ECO:0007669"/>
    <property type="project" value="UniProtKB-KW"/>
</dbReference>
<feature type="region of interest" description="Disordered" evidence="13">
    <location>
        <begin position="33"/>
        <end position="53"/>
    </location>
</feature>
<feature type="region of interest" description="Disordered" evidence="13">
    <location>
        <begin position="682"/>
        <end position="711"/>
    </location>
</feature>
<dbReference type="PANTHER" id="PTHR32552">
    <property type="entry name" value="FERRICHROME IRON RECEPTOR-RELATED"/>
    <property type="match status" value="1"/>
</dbReference>
<evidence type="ECO:0000256" key="11">
    <source>
        <dbReference type="PROSITE-ProRule" id="PRU01360"/>
    </source>
</evidence>
<dbReference type="PROSITE" id="PS52016">
    <property type="entry name" value="TONB_DEPENDENT_REC_3"/>
    <property type="match status" value="1"/>
</dbReference>
<evidence type="ECO:0000313" key="18">
    <source>
        <dbReference type="Proteomes" id="UP000321464"/>
    </source>
</evidence>
<evidence type="ECO:0000256" key="3">
    <source>
        <dbReference type="ARBA" id="ARBA00022452"/>
    </source>
</evidence>
<keyword evidence="17" id="KW-0675">Receptor</keyword>
<keyword evidence="6" id="KW-0408">Iron</keyword>
<evidence type="ECO:0000256" key="9">
    <source>
        <dbReference type="ARBA" id="ARBA00023136"/>
    </source>
</evidence>
<dbReference type="Gene3D" id="2.40.170.20">
    <property type="entry name" value="TonB-dependent receptor, beta-barrel domain"/>
    <property type="match status" value="1"/>
</dbReference>
<evidence type="ECO:0000256" key="4">
    <source>
        <dbReference type="ARBA" id="ARBA00022496"/>
    </source>
</evidence>
<keyword evidence="5 11" id="KW-0812">Transmembrane</keyword>
<evidence type="ECO:0000313" key="17">
    <source>
        <dbReference type="EMBL" id="GEN98226.1"/>
    </source>
</evidence>
<dbReference type="RefSeq" id="WP_147157623.1">
    <property type="nucleotide sequence ID" value="NZ_BJYR01000001.1"/>
</dbReference>
<dbReference type="SUPFAM" id="SSF56935">
    <property type="entry name" value="Porins"/>
    <property type="match status" value="1"/>
</dbReference>
<evidence type="ECO:0000256" key="1">
    <source>
        <dbReference type="ARBA" id="ARBA00004571"/>
    </source>
</evidence>
<keyword evidence="3 11" id="KW-1134">Transmembrane beta strand</keyword>
<dbReference type="InterPro" id="IPR012910">
    <property type="entry name" value="Plug_dom"/>
</dbReference>
<dbReference type="InterPro" id="IPR039426">
    <property type="entry name" value="TonB-dep_rcpt-like"/>
</dbReference>
<feature type="domain" description="TonB-dependent receptor plug" evidence="16">
    <location>
        <begin position="68"/>
        <end position="177"/>
    </location>
</feature>
<dbReference type="Pfam" id="PF00593">
    <property type="entry name" value="TonB_dep_Rec_b-barrel"/>
    <property type="match status" value="1"/>
</dbReference>
<keyword evidence="10 11" id="KW-0998">Cell outer membrane</keyword>
<dbReference type="InterPro" id="IPR000531">
    <property type="entry name" value="Beta-barrel_TonB"/>
</dbReference>
<evidence type="ECO:0000256" key="10">
    <source>
        <dbReference type="ARBA" id="ARBA00023237"/>
    </source>
</evidence>
<dbReference type="GO" id="GO:0009279">
    <property type="term" value="C:cell outer membrane"/>
    <property type="evidence" value="ECO:0007669"/>
    <property type="project" value="UniProtKB-SubCell"/>
</dbReference>
<keyword evidence="8 12" id="KW-0798">TonB box</keyword>
<evidence type="ECO:0000256" key="14">
    <source>
        <dbReference type="SAM" id="SignalP"/>
    </source>
</evidence>
<feature type="chain" id="PRO_5021837852" evidence="14">
    <location>
        <begin position="25"/>
        <end position="835"/>
    </location>
</feature>
<name>A0A512AEX2_9SPHN</name>
<sequence>MTLRVLLLGGAAILPLAAATPAFAAETLGETAPASDAAAPADQTTSVGTGQSDNDTIVVTARRRAETAQDVPLAISVVGGDHIDATGAFNVGRLQQLTPTLQFTSSNPRNTSVNIRGLGAPLGLTNDGIEQGVGIYVDDVYMARVASSTFDFLDVKQIEVLRGPQGTLNGKNTTAGAINITSRQPSFDTEGRVELSGGNYGFFQGKAAVNTPLSDTVAVRLAGSLTRRDGTITNVTSKLKVNSQDNLGLRGQILWKPSNGVEFTLAADYSHQNPTCCTQVYVRVGATQRPLNRQYDALAAAQNYAVPSTNPFDRVTDVDTPLRAKNDIGGVSLRAKIDTGIGTITSVTAWRYWDWDPSNDRDFLGLPITSKSQNPSHQDQYSQELRLSGETGKLGYTLGAFGFYQKIRTLGLQQQGSAASRWLIAPSNALSRDPTVLDGLTANNDINFKNTSAAIFGKFIYKLTDSFSIQPGFRLNYDKKDGSYNSVVTDGAGNLVVFESDAAGKSLNSARERAQLAVLAPQSFKANFSDWNFSGDVTAAWDVTRDIHLYATYAKSFKTGGINLNGVPADAVTGVPLLDLATIKPESVNHYEVGIKTQFLDRKLTFNLSAFRTDIGNYQAQVSNFAVGLIRGYLANADKARSQGFEFDASFRPSERFNIYGNGAYTDAKFVKFTNAPCPPELSGGSAQPLDANGVPTGPTAPAGTPGISPSQCDISGSRLPGVSKWAFSYGAEGNVPVTLFGKEGQAYVGFDGSYRSSWSSNASPSAYTNVDGYALTNFRAGFRTEKGIDVYGWVRNAFDVNYFDQLAVASGSTGLIVGNVGDPRTFGGTVKLTF</sequence>
<dbReference type="PANTHER" id="PTHR32552:SF81">
    <property type="entry name" value="TONB-DEPENDENT OUTER MEMBRANE RECEPTOR"/>
    <property type="match status" value="1"/>
</dbReference>
<dbReference type="Proteomes" id="UP000321464">
    <property type="component" value="Unassembled WGS sequence"/>
</dbReference>
<feature type="signal peptide" evidence="14">
    <location>
        <begin position="1"/>
        <end position="24"/>
    </location>
</feature>
<comment type="subcellular location">
    <subcellularLocation>
        <location evidence="1 11">Cell outer membrane</location>
        <topology evidence="1 11">Multi-pass membrane protein</topology>
    </subcellularLocation>
</comment>
<evidence type="ECO:0000256" key="12">
    <source>
        <dbReference type="RuleBase" id="RU003357"/>
    </source>
</evidence>
<dbReference type="OrthoDB" id="9760333at2"/>
<evidence type="ECO:0000256" key="2">
    <source>
        <dbReference type="ARBA" id="ARBA00022448"/>
    </source>
</evidence>
<keyword evidence="2 11" id="KW-0813">Transport</keyword>
<feature type="compositionally biased region" description="Polar residues" evidence="13">
    <location>
        <begin position="43"/>
        <end position="53"/>
    </location>
</feature>
<keyword evidence="7" id="KW-0406">Ion transport</keyword>
<evidence type="ECO:0000259" key="16">
    <source>
        <dbReference type="Pfam" id="PF07715"/>
    </source>
</evidence>
<keyword evidence="9 11" id="KW-0472">Membrane</keyword>
<evidence type="ECO:0000256" key="5">
    <source>
        <dbReference type="ARBA" id="ARBA00022692"/>
    </source>
</evidence>
<gene>
    <name evidence="17" type="ORF">NSE01_00590</name>
</gene>
<dbReference type="AlphaFoldDB" id="A0A512AEX2"/>
<comment type="similarity">
    <text evidence="11 12">Belongs to the TonB-dependent receptor family.</text>
</comment>
<evidence type="ECO:0000256" key="6">
    <source>
        <dbReference type="ARBA" id="ARBA00023004"/>
    </source>
</evidence>